<evidence type="ECO:0000313" key="2">
    <source>
        <dbReference type="EMBL" id="PVU90324.1"/>
    </source>
</evidence>
<name>A0A2T9YDF2_9FUNG</name>
<dbReference type="Pfam" id="PF12234">
    <property type="entry name" value="Rav1p_C"/>
    <property type="match status" value="1"/>
</dbReference>
<dbReference type="STRING" id="133385.A0A2T9YDF2"/>
<dbReference type="InterPro" id="IPR052208">
    <property type="entry name" value="DmX-like/RAVE_component"/>
</dbReference>
<dbReference type="PANTHER" id="PTHR13950">
    <property type="entry name" value="RABCONNECTIN-RELATED"/>
    <property type="match status" value="1"/>
</dbReference>
<keyword evidence="3" id="KW-1185">Reference proteome</keyword>
<evidence type="ECO:0000313" key="3">
    <source>
        <dbReference type="Proteomes" id="UP000245383"/>
    </source>
</evidence>
<dbReference type="EMBL" id="MBFR01000265">
    <property type="protein sequence ID" value="PVU90324.1"/>
    <property type="molecule type" value="Genomic_DNA"/>
</dbReference>
<dbReference type="OrthoDB" id="342131at2759"/>
<protein>
    <recommendedName>
        <fullName evidence="1">RAVE complex protein Rav1 C-terminal domain-containing protein</fullName>
    </recommendedName>
</protein>
<dbReference type="InterPro" id="IPR036322">
    <property type="entry name" value="WD40_repeat_dom_sf"/>
</dbReference>
<dbReference type="SUPFAM" id="SSF50978">
    <property type="entry name" value="WD40 repeat-like"/>
    <property type="match status" value="1"/>
</dbReference>
<accession>A0A2T9YDF2</accession>
<dbReference type="InterPro" id="IPR022033">
    <property type="entry name" value="Rav1p_C"/>
</dbReference>
<gene>
    <name evidence="2" type="ORF">BB561_004925</name>
</gene>
<dbReference type="PANTHER" id="PTHR13950:SF9">
    <property type="entry name" value="RABCONNECTIN-3A"/>
    <property type="match status" value="1"/>
</dbReference>
<dbReference type="GO" id="GO:0007035">
    <property type="term" value="P:vacuolar acidification"/>
    <property type="evidence" value="ECO:0007669"/>
    <property type="project" value="TreeGrafter"/>
</dbReference>
<feature type="domain" description="RAVE complex protein Rav1 C-terminal" evidence="1">
    <location>
        <begin position="850"/>
        <end position="1151"/>
    </location>
</feature>
<evidence type="ECO:0000259" key="1">
    <source>
        <dbReference type="Pfam" id="PF12234"/>
    </source>
</evidence>
<dbReference type="GO" id="GO:0043291">
    <property type="term" value="C:RAVE complex"/>
    <property type="evidence" value="ECO:0007669"/>
    <property type="project" value="TreeGrafter"/>
</dbReference>
<sequence>MAVGNKELAALTILHAIIYPTSLGQVHSTEPEWKPTFHENDPGVIDNFKQVLVSPQGNKKPLLKTKSLVLSQKNINFISWGSMEPLTFFVSFNKELHEYTFKDNIWLLTWSCSLARPLTQFIFSKSARYFITFCGYDRLPKLWKKSALGNWDFQYLAHNRRVLYAFWGNQIGNSEKIYTFCADNHLRIWEHIQKDTADFSATICTTFGSFFFPINAIDATCIKIREKSLQIISRFCLLDSNIFLDVIQDQKKIDKSVSNFDTICCILDDGSVFGYIIMNNGLYRPLKPVRLTLSQSSPAFIPKDSNNTSLSIQSIYTENNVWILLTNNLGKLFLYNLPFLKNGNIKHDMSQKFDSLLLKSVFDGHNYPLDLILHKSFSTMLSSTLQDGLPKFFSKDVNGNGIIWNYFDNISPYLIPNTLNIKFSAQSQLIWTPRVNEIIFLKSLDFQNLKFNPKNDSWELSDYKFKLKNSYDFAYVAFLNSKILSDSLEEAAYDTSAYTIGFLNKTCSTVEFWSISRTDDQVDDAIFAKYAGISILQQNKKKEKLDNVFFINQCVHNFTIFACSNSLFTINYDTNIITKWDHYIKLGRTLLEPVERYQLSSEFKYISFKYSPENKIIYLSQKENSIKEIEYYVISSNLPTFNNLSQNLNYCNNDKHSNNLFASALDQTVICKSKVPIIDILIYFSKNLITFVVVKCSNSLKIYVENLNSNKEYWVCIVEINTTNDVNFKIGDLVFLNDLEFIYNTKNVITLVNLNNISSTVNSLKNDSSNFQNLKTKSITNIQLKSNKYSQSISSDFYTINSLTDDKLEKCSTNQNILTYNIDSANLNINLNDFNKFKLEQNSLNISDILMKLIQWNKFDLCLNVMSELSSSSDSINHQMENNSISTTSNTKLKSGLFILIDAIYTVNNITSIKSPDPKTDKPLDLNTNITDFLNEDSQILDSIYQLDYEETPKPKKNPEESMAENLETLNFSKLDARATSILYYTLKKNKSKANYIDDCAEKFLIFFEFNLNFHYKIMINFREATWAMLSNSQSIIFDSIREILTLHNLSIEINSWNYIKSLAVPLWLNDHSQLCKILENSAKYEYSTNRNIYLVSVLYMIFNRKSLVLQLWRTEQTHPDKDKIINFLKNDFSIPRWKSAAVKNAFALLNNTNTPELLEIFVKDQILPKMTSATNSWLLASLMIRINRYDMCLLVAADRFDLLYNGFDKKFTPSIINSSIKNYTHLPSDTNEKNYFLSSNMNSELILLLDTLYYNQKLKSYNSELIKGPSLNEIRNVTFCKSLNKLIISELAVLVPVAIECFTTTDNSYNSKTVENSKPELEHAKSDLFGVSTGQLPLYYTTGKLVETHYDTNDPGLTSSIFSSFTSYDNRVKASDNSQDYTSSTPLCINNDNQYGEIDSKNLSLQNKLFIWSKIVTLFNLNLLQISNTESVNTIIKTDSNVQFPKPIVKYLQENSVVMDFLCRNLKLTDHEILYVATQLN</sequence>
<proteinExistence type="predicted"/>
<organism evidence="2 3">
    <name type="scientific">Smittium simulii</name>
    <dbReference type="NCBI Taxonomy" id="133385"/>
    <lineage>
        <taxon>Eukaryota</taxon>
        <taxon>Fungi</taxon>
        <taxon>Fungi incertae sedis</taxon>
        <taxon>Zoopagomycota</taxon>
        <taxon>Kickxellomycotina</taxon>
        <taxon>Harpellomycetes</taxon>
        <taxon>Harpellales</taxon>
        <taxon>Legeriomycetaceae</taxon>
        <taxon>Smittium</taxon>
    </lineage>
</organism>
<dbReference type="Proteomes" id="UP000245383">
    <property type="component" value="Unassembled WGS sequence"/>
</dbReference>
<reference evidence="2 3" key="1">
    <citation type="journal article" date="2018" name="MBio">
        <title>Comparative Genomics Reveals the Core Gene Toolbox for the Fungus-Insect Symbiosis.</title>
        <authorList>
            <person name="Wang Y."/>
            <person name="Stata M."/>
            <person name="Wang W."/>
            <person name="Stajich J.E."/>
            <person name="White M.M."/>
            <person name="Moncalvo J.M."/>
        </authorList>
    </citation>
    <scope>NUCLEOTIDE SEQUENCE [LARGE SCALE GENOMIC DNA]</scope>
    <source>
        <strain evidence="2 3">SWE-8-4</strain>
    </source>
</reference>
<comment type="caution">
    <text evidence="2">The sequence shown here is derived from an EMBL/GenBank/DDBJ whole genome shotgun (WGS) entry which is preliminary data.</text>
</comment>